<evidence type="ECO:0000256" key="1">
    <source>
        <dbReference type="SAM" id="Phobius"/>
    </source>
</evidence>
<protein>
    <recommendedName>
        <fullName evidence="4">Signal peptidase</fullName>
    </recommendedName>
</protein>
<proteinExistence type="predicted"/>
<keyword evidence="1" id="KW-0472">Membrane</keyword>
<dbReference type="EMBL" id="JBHUOV010000001">
    <property type="protein sequence ID" value="MFD2822570.1"/>
    <property type="molecule type" value="Genomic_DNA"/>
</dbReference>
<reference evidence="3" key="1">
    <citation type="journal article" date="2019" name="Int. J. Syst. Evol. Microbiol.">
        <title>The Global Catalogue of Microorganisms (GCM) 10K type strain sequencing project: providing services to taxonomists for standard genome sequencing and annotation.</title>
        <authorList>
            <consortium name="The Broad Institute Genomics Platform"/>
            <consortium name="The Broad Institute Genome Sequencing Center for Infectious Disease"/>
            <person name="Wu L."/>
            <person name="Ma J."/>
        </authorList>
    </citation>
    <scope>NUCLEOTIDE SEQUENCE [LARGE SCALE GENOMIC DNA]</scope>
    <source>
        <strain evidence="3">KCTC 32141</strain>
    </source>
</reference>
<organism evidence="2 3">
    <name type="scientific">Lacinutrix iliipiscaria</name>
    <dbReference type="NCBI Taxonomy" id="1230532"/>
    <lineage>
        <taxon>Bacteria</taxon>
        <taxon>Pseudomonadati</taxon>
        <taxon>Bacteroidota</taxon>
        <taxon>Flavobacteriia</taxon>
        <taxon>Flavobacteriales</taxon>
        <taxon>Flavobacteriaceae</taxon>
        <taxon>Lacinutrix</taxon>
    </lineage>
</organism>
<keyword evidence="1" id="KW-1133">Transmembrane helix</keyword>
<keyword evidence="3" id="KW-1185">Reference proteome</keyword>
<dbReference type="RefSeq" id="WP_379897794.1">
    <property type="nucleotide sequence ID" value="NZ_JBHUOV010000001.1"/>
</dbReference>
<accession>A0ABW5WJW4</accession>
<evidence type="ECO:0000313" key="2">
    <source>
        <dbReference type="EMBL" id="MFD2822570.1"/>
    </source>
</evidence>
<dbReference type="Proteomes" id="UP001597533">
    <property type="component" value="Unassembled WGS sequence"/>
</dbReference>
<comment type="caution">
    <text evidence="2">The sequence shown here is derived from an EMBL/GenBank/DDBJ whole genome shotgun (WGS) entry which is preliminary data.</text>
</comment>
<gene>
    <name evidence="2" type="ORF">ACFS5M_02750</name>
</gene>
<keyword evidence="1" id="KW-0812">Transmembrane</keyword>
<feature type="transmembrane region" description="Helical" evidence="1">
    <location>
        <begin position="38"/>
        <end position="58"/>
    </location>
</feature>
<sequence length="65" mass="6728">MKQNKNIFASTLFILISLVGVAQTSGGPPPPAPPPPPGLSIDTGIYILIAIAILYGAIKTLKEKA</sequence>
<evidence type="ECO:0000313" key="3">
    <source>
        <dbReference type="Proteomes" id="UP001597533"/>
    </source>
</evidence>
<evidence type="ECO:0008006" key="4">
    <source>
        <dbReference type="Google" id="ProtNLM"/>
    </source>
</evidence>
<name>A0ABW5WJW4_9FLAO</name>